<dbReference type="NCBIfam" id="TIGR01552">
    <property type="entry name" value="phd_fam"/>
    <property type="match status" value="1"/>
</dbReference>
<dbReference type="STRING" id="1123024.GCA_000423625_03709"/>
<comment type="function">
    <text evidence="2">Antitoxin component of a type II toxin-antitoxin (TA) system.</text>
</comment>
<organism evidence="3 4">
    <name type="scientific">Pseudonocardia asaccharolytica DSM 44247 = NBRC 16224</name>
    <dbReference type="NCBI Taxonomy" id="1123024"/>
    <lineage>
        <taxon>Bacteria</taxon>
        <taxon>Bacillati</taxon>
        <taxon>Actinomycetota</taxon>
        <taxon>Actinomycetes</taxon>
        <taxon>Pseudonocardiales</taxon>
        <taxon>Pseudonocardiaceae</taxon>
        <taxon>Pseudonocardia</taxon>
    </lineage>
</organism>
<gene>
    <name evidence="3" type="ORF">PA7_20010</name>
</gene>
<keyword evidence="4" id="KW-1185">Reference proteome</keyword>
<reference evidence="3 4" key="1">
    <citation type="submission" date="2019-07" db="EMBL/GenBank/DDBJ databases">
        <title>Whole genome shotgun sequence of Pseudonocardia asaccharolytica NBRC 16224.</title>
        <authorList>
            <person name="Hosoyama A."/>
            <person name="Uohara A."/>
            <person name="Ohji S."/>
            <person name="Ichikawa N."/>
        </authorList>
    </citation>
    <scope>NUCLEOTIDE SEQUENCE [LARGE SCALE GENOMIC DNA]</scope>
    <source>
        <strain evidence="3 4">NBRC 16224</strain>
    </source>
</reference>
<accession>A0A511D3I9</accession>
<dbReference type="EMBL" id="BJVI01000016">
    <property type="protein sequence ID" value="GEL18164.1"/>
    <property type="molecule type" value="Genomic_DNA"/>
</dbReference>
<dbReference type="InterPro" id="IPR006442">
    <property type="entry name" value="Antitoxin_Phd/YefM"/>
</dbReference>
<protein>
    <recommendedName>
        <fullName evidence="2">Antitoxin</fullName>
    </recommendedName>
</protein>
<dbReference type="PANTHER" id="PTHR33713:SF9">
    <property type="entry name" value="ANTITOXIN"/>
    <property type="match status" value="1"/>
</dbReference>
<dbReference type="InterPro" id="IPR051405">
    <property type="entry name" value="phD/YefM_antitoxin"/>
</dbReference>
<comment type="caution">
    <text evidence="3">The sequence shown here is derived from an EMBL/GenBank/DDBJ whole genome shotgun (WGS) entry which is preliminary data.</text>
</comment>
<dbReference type="PANTHER" id="PTHR33713">
    <property type="entry name" value="ANTITOXIN YAFN-RELATED"/>
    <property type="match status" value="1"/>
</dbReference>
<dbReference type="Gene3D" id="3.40.1620.10">
    <property type="entry name" value="YefM-like domain"/>
    <property type="match status" value="1"/>
</dbReference>
<dbReference type="SUPFAM" id="SSF143120">
    <property type="entry name" value="YefM-like"/>
    <property type="match status" value="1"/>
</dbReference>
<dbReference type="Pfam" id="PF02604">
    <property type="entry name" value="PhdYeFM_antitox"/>
    <property type="match status" value="1"/>
</dbReference>
<comment type="similarity">
    <text evidence="1 2">Belongs to the phD/YefM antitoxin family.</text>
</comment>
<evidence type="ECO:0000313" key="4">
    <source>
        <dbReference type="Proteomes" id="UP000321328"/>
    </source>
</evidence>
<evidence type="ECO:0000313" key="3">
    <source>
        <dbReference type="EMBL" id="GEL18164.1"/>
    </source>
</evidence>
<dbReference type="AlphaFoldDB" id="A0A511D3I9"/>
<evidence type="ECO:0000256" key="1">
    <source>
        <dbReference type="ARBA" id="ARBA00009981"/>
    </source>
</evidence>
<name>A0A511D3I9_9PSEU</name>
<dbReference type="Proteomes" id="UP000321328">
    <property type="component" value="Unassembled WGS sequence"/>
</dbReference>
<proteinExistence type="inferred from homology"/>
<sequence>MNGHWQLQEAKQRFSELIRSVETDGPQFVTRHGEEVAVLIDIAEYRRLRGGEEDFKAFLRSAPDVDLEISRSAAPARVVGLDAGE</sequence>
<evidence type="ECO:0000256" key="2">
    <source>
        <dbReference type="RuleBase" id="RU362080"/>
    </source>
</evidence>
<dbReference type="RefSeq" id="WP_028931133.1">
    <property type="nucleotide sequence ID" value="NZ_AUII01000021.1"/>
</dbReference>
<dbReference type="OrthoDB" id="965929at2"/>
<dbReference type="InterPro" id="IPR036165">
    <property type="entry name" value="YefM-like_sf"/>
</dbReference>